<dbReference type="NCBIfam" id="TIGR01593">
    <property type="entry name" value="holin_tox_secr"/>
    <property type="match status" value="1"/>
</dbReference>
<evidence type="ECO:0000256" key="3">
    <source>
        <dbReference type="ARBA" id="ARBA00022989"/>
    </source>
</evidence>
<dbReference type="RefSeq" id="WP_004817909.1">
    <property type="nucleotide sequence ID" value="NZ_PNHP01000003.1"/>
</dbReference>
<evidence type="ECO:0000256" key="4">
    <source>
        <dbReference type="ARBA" id="ARBA00023136"/>
    </source>
</evidence>
<sequence>MEKFKEVFAFIFTIMGSFLGFYFGEIDAFVYSLLCFVIADYMTGILRAGAERKLSSKIGFKGIAKKIMIFILVGIGNLCDKNLIKSEPMIKTAIIFFYIANEGLSILENSLAIGLPIPMKLKVLLEQFKEEK</sequence>
<dbReference type="GO" id="GO:0016020">
    <property type="term" value="C:membrane"/>
    <property type="evidence" value="ECO:0007669"/>
    <property type="project" value="UniProtKB-SubCell"/>
</dbReference>
<keyword evidence="2 5" id="KW-0812">Transmembrane</keyword>
<reference evidence="6 7" key="1">
    <citation type="submission" date="2017-09" db="EMBL/GenBank/DDBJ databases">
        <title>Bacterial strain isolated from the female urinary microbiota.</title>
        <authorList>
            <person name="Thomas-White K."/>
            <person name="Kumar N."/>
            <person name="Forster S."/>
            <person name="Putonti C."/>
            <person name="Lawley T."/>
            <person name="Wolfe A.J."/>
        </authorList>
    </citation>
    <scope>NUCLEOTIDE SEQUENCE [LARGE SCALE GENOMIC DNA]</scope>
    <source>
        <strain evidence="6 7">UMB0204</strain>
    </source>
</reference>
<keyword evidence="3 5" id="KW-1133">Transmembrane helix</keyword>
<keyword evidence="4 5" id="KW-0472">Membrane</keyword>
<feature type="transmembrane region" description="Helical" evidence="5">
    <location>
        <begin position="29"/>
        <end position="46"/>
    </location>
</feature>
<organism evidence="6 7">
    <name type="scientific">Anaerococcus hydrogenalis</name>
    <dbReference type="NCBI Taxonomy" id="33029"/>
    <lineage>
        <taxon>Bacteria</taxon>
        <taxon>Bacillati</taxon>
        <taxon>Bacillota</taxon>
        <taxon>Tissierellia</taxon>
        <taxon>Tissierellales</taxon>
        <taxon>Peptoniphilaceae</taxon>
        <taxon>Anaerococcus</taxon>
    </lineage>
</organism>
<dbReference type="GeneID" id="84578561"/>
<protein>
    <submittedName>
        <fullName evidence="6">Holin</fullName>
    </submittedName>
</protein>
<evidence type="ECO:0000256" key="5">
    <source>
        <dbReference type="SAM" id="Phobius"/>
    </source>
</evidence>
<comment type="caution">
    <text evidence="6">The sequence shown here is derived from an EMBL/GenBank/DDBJ whole genome shotgun (WGS) entry which is preliminary data.</text>
</comment>
<evidence type="ECO:0000256" key="1">
    <source>
        <dbReference type="ARBA" id="ARBA00004141"/>
    </source>
</evidence>
<evidence type="ECO:0000313" key="6">
    <source>
        <dbReference type="EMBL" id="PMC81411.1"/>
    </source>
</evidence>
<dbReference type="AlphaFoldDB" id="A0A2N6UIF7"/>
<evidence type="ECO:0000256" key="2">
    <source>
        <dbReference type="ARBA" id="ARBA00022692"/>
    </source>
</evidence>
<comment type="subcellular location">
    <subcellularLocation>
        <location evidence="1">Membrane</location>
        <topology evidence="1">Multi-pass membrane protein</topology>
    </subcellularLocation>
</comment>
<feature type="transmembrane region" description="Helical" evidence="5">
    <location>
        <begin position="7"/>
        <end position="23"/>
    </location>
</feature>
<accession>A0A2N6UIF7</accession>
<gene>
    <name evidence="6" type="ORF">CJ192_05130</name>
</gene>
<dbReference type="EMBL" id="PNHP01000003">
    <property type="protein sequence ID" value="PMC81411.1"/>
    <property type="molecule type" value="Genomic_DNA"/>
</dbReference>
<proteinExistence type="predicted"/>
<dbReference type="InterPro" id="IPR006480">
    <property type="entry name" value="Phage_holin_4_1"/>
</dbReference>
<dbReference type="Pfam" id="PF05105">
    <property type="entry name" value="Phage_holin_4_1"/>
    <property type="match status" value="1"/>
</dbReference>
<name>A0A2N6UIF7_9FIRM</name>
<evidence type="ECO:0000313" key="7">
    <source>
        <dbReference type="Proteomes" id="UP000235658"/>
    </source>
</evidence>
<dbReference type="Proteomes" id="UP000235658">
    <property type="component" value="Unassembled WGS sequence"/>
</dbReference>